<dbReference type="PANTHER" id="PTHR46704:SF1">
    <property type="entry name" value="TELOMERE LENGTH REGULATION PROTEIN TEL2 HOMOLOG"/>
    <property type="match status" value="1"/>
</dbReference>
<dbReference type="InterPro" id="IPR029060">
    <property type="entry name" value="PIN-like_dom_sf"/>
</dbReference>
<gene>
    <name evidence="1" type="ORF">RN001_011453</name>
</gene>
<evidence type="ECO:0008006" key="3">
    <source>
        <dbReference type="Google" id="ProtNLM"/>
    </source>
</evidence>
<dbReference type="AlphaFoldDB" id="A0AAN7P5R4"/>
<sequence length="560" mass="63386">MSAEEFYKFCNLSYFTICRTHKFWSGTWTDMILSWFEEQSPFDETVQDKLISLSTDIVADSSINCDCAFEHGLEAQNRMTGLEFTDVKLKRKDKVTPISFMNGTVTVRDEVIPVNPQQLFLRIACVLKSQLEFKQYMHYELAPYPTSLFDGSKMRKTQKSVLADFIEKLEPCTERCYSNENVYVIDVGYLLHKVIWSHPSTYGQISTSYVAYVLTHYGPSSIVMFDGYDGPPSIKCQEQFRRAGTNSREVVFDEATIPAQQRDFLGSGKNKSRLIKALRTKFQHSNITTYQAASDADTPIVSTALEVQSSGKTVTVVGTDTDILVMLLARTTPHYNRLLYFLKPAAVASKQDKVFDICKIQGTISEMKHCMLFLHAMTGCDSTSALFRKEKRSAYKILAEDKNLRKEISIFNCLNSEPFMIASVCEKFLLRLYGEKQCKILNDLRYVTFQNTITRQKVTASFELASLPPTSDAARLHSFRVYLQPINWGWREASDMLIPVPSTTPPAPNELLHLITCNCKTDCIPGCECRKAGLACSQLCGRCRGTACKNHALEEEGSED</sequence>
<dbReference type="Proteomes" id="UP001353858">
    <property type="component" value="Unassembled WGS sequence"/>
</dbReference>
<protein>
    <recommendedName>
        <fullName evidence="3">Tesmin/TSO1-like CXC domain-containing protein</fullName>
    </recommendedName>
</protein>
<evidence type="ECO:0000313" key="2">
    <source>
        <dbReference type="Proteomes" id="UP001353858"/>
    </source>
</evidence>
<keyword evidence="2" id="KW-1185">Reference proteome</keyword>
<evidence type="ECO:0000313" key="1">
    <source>
        <dbReference type="EMBL" id="KAK4875031.1"/>
    </source>
</evidence>
<accession>A0AAN7P5R4</accession>
<comment type="caution">
    <text evidence="1">The sequence shown here is derived from an EMBL/GenBank/DDBJ whole genome shotgun (WGS) entry which is preliminary data.</text>
</comment>
<reference evidence="2" key="1">
    <citation type="submission" date="2023-01" db="EMBL/GenBank/DDBJ databases">
        <title>Key to firefly adult light organ development and bioluminescence: homeobox transcription factors regulate luciferase expression and transportation to peroxisome.</title>
        <authorList>
            <person name="Fu X."/>
        </authorList>
    </citation>
    <scope>NUCLEOTIDE SEQUENCE [LARGE SCALE GENOMIC DNA]</scope>
</reference>
<organism evidence="1 2">
    <name type="scientific">Aquatica leii</name>
    <dbReference type="NCBI Taxonomy" id="1421715"/>
    <lineage>
        <taxon>Eukaryota</taxon>
        <taxon>Metazoa</taxon>
        <taxon>Ecdysozoa</taxon>
        <taxon>Arthropoda</taxon>
        <taxon>Hexapoda</taxon>
        <taxon>Insecta</taxon>
        <taxon>Pterygota</taxon>
        <taxon>Neoptera</taxon>
        <taxon>Endopterygota</taxon>
        <taxon>Coleoptera</taxon>
        <taxon>Polyphaga</taxon>
        <taxon>Elateriformia</taxon>
        <taxon>Elateroidea</taxon>
        <taxon>Lampyridae</taxon>
        <taxon>Luciolinae</taxon>
        <taxon>Aquatica</taxon>
    </lineage>
</organism>
<dbReference type="EMBL" id="JARPUR010000005">
    <property type="protein sequence ID" value="KAK4875031.1"/>
    <property type="molecule type" value="Genomic_DNA"/>
</dbReference>
<dbReference type="PANTHER" id="PTHR46704">
    <property type="entry name" value="CXC DOMAIN-CONTAINING PROTEIN-RELATED"/>
    <property type="match status" value="1"/>
</dbReference>
<dbReference type="SUPFAM" id="SSF88723">
    <property type="entry name" value="PIN domain-like"/>
    <property type="match status" value="1"/>
</dbReference>
<name>A0AAN7P5R4_9COLE</name>
<proteinExistence type="predicted"/>